<dbReference type="AlphaFoldDB" id="A0A0A9CZP0"/>
<dbReference type="EMBL" id="GBRH01216844">
    <property type="protein sequence ID" value="JAD81051.1"/>
    <property type="molecule type" value="Transcribed_RNA"/>
</dbReference>
<reference evidence="1" key="1">
    <citation type="submission" date="2014-09" db="EMBL/GenBank/DDBJ databases">
        <authorList>
            <person name="Magalhaes I.L.F."/>
            <person name="Oliveira U."/>
            <person name="Santos F.R."/>
            <person name="Vidigal T.H.D.A."/>
            <person name="Brescovit A.D."/>
            <person name="Santos A.J."/>
        </authorList>
    </citation>
    <scope>NUCLEOTIDE SEQUENCE</scope>
    <source>
        <tissue evidence="1">Shoot tissue taken approximately 20 cm above the soil surface</tissue>
    </source>
</reference>
<accession>A0A0A9CZP0</accession>
<name>A0A0A9CZP0_ARUDO</name>
<reference evidence="1" key="2">
    <citation type="journal article" date="2015" name="Data Brief">
        <title>Shoot transcriptome of the giant reed, Arundo donax.</title>
        <authorList>
            <person name="Barrero R.A."/>
            <person name="Guerrero F.D."/>
            <person name="Moolhuijzen P."/>
            <person name="Goolsby J.A."/>
            <person name="Tidwell J."/>
            <person name="Bellgard S.E."/>
            <person name="Bellgard M.I."/>
        </authorList>
    </citation>
    <scope>NUCLEOTIDE SEQUENCE</scope>
    <source>
        <tissue evidence="1">Shoot tissue taken approximately 20 cm above the soil surface</tissue>
    </source>
</reference>
<sequence>MQLQLQSTGNSYADQYPCTKWCKIKCKERERGRTSFTATRLPFLVLIR</sequence>
<protein>
    <submittedName>
        <fullName evidence="1">Uncharacterized protein</fullName>
    </submittedName>
</protein>
<proteinExistence type="predicted"/>
<evidence type="ECO:0000313" key="1">
    <source>
        <dbReference type="EMBL" id="JAD81051.1"/>
    </source>
</evidence>
<organism evidence="1">
    <name type="scientific">Arundo donax</name>
    <name type="common">Giant reed</name>
    <name type="synonym">Donax arundinaceus</name>
    <dbReference type="NCBI Taxonomy" id="35708"/>
    <lineage>
        <taxon>Eukaryota</taxon>
        <taxon>Viridiplantae</taxon>
        <taxon>Streptophyta</taxon>
        <taxon>Embryophyta</taxon>
        <taxon>Tracheophyta</taxon>
        <taxon>Spermatophyta</taxon>
        <taxon>Magnoliopsida</taxon>
        <taxon>Liliopsida</taxon>
        <taxon>Poales</taxon>
        <taxon>Poaceae</taxon>
        <taxon>PACMAD clade</taxon>
        <taxon>Arundinoideae</taxon>
        <taxon>Arundineae</taxon>
        <taxon>Arundo</taxon>
    </lineage>
</organism>